<evidence type="ECO:0000313" key="4">
    <source>
        <dbReference type="EMBL" id="PQO43139.1"/>
    </source>
</evidence>
<evidence type="ECO:0000313" key="5">
    <source>
        <dbReference type="Proteomes" id="UP000237819"/>
    </source>
</evidence>
<evidence type="ECO:0000259" key="2">
    <source>
        <dbReference type="Pfam" id="PF02470"/>
    </source>
</evidence>
<keyword evidence="1" id="KW-0812">Transmembrane</keyword>
<dbReference type="Proteomes" id="UP000239388">
    <property type="component" value="Unassembled WGS sequence"/>
</dbReference>
<organism evidence="4 5">
    <name type="scientific">Blastopirellula marina</name>
    <dbReference type="NCBI Taxonomy" id="124"/>
    <lineage>
        <taxon>Bacteria</taxon>
        <taxon>Pseudomonadati</taxon>
        <taxon>Planctomycetota</taxon>
        <taxon>Planctomycetia</taxon>
        <taxon>Pirellulales</taxon>
        <taxon>Pirellulaceae</taxon>
        <taxon>Blastopirellula</taxon>
    </lineage>
</organism>
<reference evidence="5 6" key="1">
    <citation type="submission" date="2018-02" db="EMBL/GenBank/DDBJ databases">
        <title>Comparative genomes isolates from brazilian mangrove.</title>
        <authorList>
            <person name="Araujo J.E."/>
            <person name="Taketani R.G."/>
            <person name="Silva M.C.P."/>
            <person name="Loureco M.V."/>
            <person name="Andreote F.D."/>
        </authorList>
    </citation>
    <scope>NUCLEOTIDE SEQUENCE [LARGE SCALE GENOMIC DNA]</scope>
    <source>
        <strain evidence="3 6">NAP PRIS-MGV</strain>
        <strain evidence="4 5">Nap-Phe MGV</strain>
    </source>
</reference>
<dbReference type="InterPro" id="IPR003399">
    <property type="entry name" value="Mce/MlaD"/>
</dbReference>
<dbReference type="Proteomes" id="UP000237819">
    <property type="component" value="Unassembled WGS sequence"/>
</dbReference>
<sequence>MDDRILQFRVGVVMLAAIMIAGILLFLLGEFPTLVTDRNTLYVVFDQAPGVTVDTPVRTSGILIGRVSDVALQEDRDVLVTLKIDRKYMPRSNEVCRIASGSILGDALLEFVPGERPTSQVTVLQDKAVIEGLVANNPLDVLVNLESKMIGTLTTMDQAGREVGALAHNANQSLMNNQDRFERIMQKSELALDRFDQAMLAVNDLVADPELNKRLHEALQGLPETLNESRELIAKMQVVVERADTNLENLEGFTEPLGARGEQLVANLETSTENLSDMIEQLARLARAANNPDGTLGQLMTNPDLYQRLNAAAENVQEISTKLKPIVNDVRVFTDKIARDPRILGVKGALNRNQSGIK</sequence>
<protein>
    <recommendedName>
        <fullName evidence="2">Mce/MlaD domain-containing protein</fullName>
    </recommendedName>
</protein>
<evidence type="ECO:0000313" key="6">
    <source>
        <dbReference type="Proteomes" id="UP000239388"/>
    </source>
</evidence>
<accession>A0A2S8GFB7</accession>
<dbReference type="AlphaFoldDB" id="A0A2S8GFB7"/>
<dbReference type="EMBL" id="PUIB01000021">
    <property type="protein sequence ID" value="PQO30080.1"/>
    <property type="molecule type" value="Genomic_DNA"/>
</dbReference>
<dbReference type="OrthoDB" id="260338at2"/>
<gene>
    <name evidence="4" type="ORF">C5Y93_25880</name>
    <name evidence="3" type="ORF">C5Y98_21230</name>
</gene>
<evidence type="ECO:0000256" key="1">
    <source>
        <dbReference type="SAM" id="Phobius"/>
    </source>
</evidence>
<dbReference type="EMBL" id="PUHZ01000024">
    <property type="protein sequence ID" value="PQO43139.1"/>
    <property type="molecule type" value="Genomic_DNA"/>
</dbReference>
<keyword evidence="1" id="KW-1133">Transmembrane helix</keyword>
<dbReference type="Pfam" id="PF02470">
    <property type="entry name" value="MlaD"/>
    <property type="match status" value="1"/>
</dbReference>
<feature type="domain" description="Mce/MlaD" evidence="2">
    <location>
        <begin position="39"/>
        <end position="114"/>
    </location>
</feature>
<proteinExistence type="predicted"/>
<evidence type="ECO:0000313" key="3">
    <source>
        <dbReference type="EMBL" id="PQO30080.1"/>
    </source>
</evidence>
<dbReference type="InterPro" id="IPR052336">
    <property type="entry name" value="MlaD_Phospholipid_Transporter"/>
</dbReference>
<dbReference type="PANTHER" id="PTHR33371">
    <property type="entry name" value="INTERMEMBRANE PHOSPHOLIPID TRANSPORT SYSTEM BINDING PROTEIN MLAD-RELATED"/>
    <property type="match status" value="1"/>
</dbReference>
<dbReference type="RefSeq" id="WP_105338353.1">
    <property type="nucleotide sequence ID" value="NZ_PUHZ01000024.1"/>
</dbReference>
<name>A0A2S8GFB7_9BACT</name>
<keyword evidence="1" id="KW-0472">Membrane</keyword>
<feature type="transmembrane region" description="Helical" evidence="1">
    <location>
        <begin position="6"/>
        <end position="28"/>
    </location>
</feature>
<dbReference type="PANTHER" id="PTHR33371:SF4">
    <property type="entry name" value="INTERMEMBRANE PHOSPHOLIPID TRANSPORT SYSTEM BINDING PROTEIN MLAD"/>
    <property type="match status" value="1"/>
</dbReference>
<comment type="caution">
    <text evidence="4">The sequence shown here is derived from an EMBL/GenBank/DDBJ whole genome shotgun (WGS) entry which is preliminary data.</text>
</comment>